<dbReference type="CDD" id="cd05930">
    <property type="entry name" value="A_NRPS"/>
    <property type="match status" value="1"/>
</dbReference>
<dbReference type="PROSITE" id="PS50075">
    <property type="entry name" value="CARRIER"/>
    <property type="match status" value="1"/>
</dbReference>
<dbReference type="Gene3D" id="3.40.50.12780">
    <property type="entry name" value="N-terminal domain of ligase-like"/>
    <property type="match status" value="1"/>
</dbReference>
<accession>A0A9D5JS44</accession>
<keyword evidence="4" id="KW-0597">Phosphoprotein</keyword>
<dbReference type="InterPro" id="IPR020845">
    <property type="entry name" value="AMP-binding_CS"/>
</dbReference>
<dbReference type="Pfam" id="PF13193">
    <property type="entry name" value="AMP-binding_C"/>
    <property type="match status" value="1"/>
</dbReference>
<dbReference type="PROSITE" id="PS00012">
    <property type="entry name" value="PHOSPHOPANTETHEINE"/>
    <property type="match status" value="1"/>
</dbReference>
<dbReference type="GO" id="GO:0043041">
    <property type="term" value="P:amino acid activation for nonribosomal peptide biosynthetic process"/>
    <property type="evidence" value="ECO:0007669"/>
    <property type="project" value="TreeGrafter"/>
</dbReference>
<proteinExistence type="inferred from homology"/>
<evidence type="ECO:0000259" key="6">
    <source>
        <dbReference type="PROSITE" id="PS50075"/>
    </source>
</evidence>
<name>A0A9D5JS44_9BACT</name>
<dbReference type="EMBL" id="WJJP01000045">
    <property type="protein sequence ID" value="MBD3323252.1"/>
    <property type="molecule type" value="Genomic_DNA"/>
</dbReference>
<dbReference type="GO" id="GO:0005737">
    <property type="term" value="C:cytoplasm"/>
    <property type="evidence" value="ECO:0007669"/>
    <property type="project" value="TreeGrafter"/>
</dbReference>
<dbReference type="PANTHER" id="PTHR45527">
    <property type="entry name" value="NONRIBOSOMAL PEPTIDE SYNTHETASE"/>
    <property type="match status" value="1"/>
</dbReference>
<dbReference type="InterPro" id="IPR009081">
    <property type="entry name" value="PP-bd_ACP"/>
</dbReference>
<dbReference type="SUPFAM" id="SSF56801">
    <property type="entry name" value="Acetyl-CoA synthetase-like"/>
    <property type="match status" value="1"/>
</dbReference>
<evidence type="ECO:0000313" key="7">
    <source>
        <dbReference type="EMBL" id="MBD3323252.1"/>
    </source>
</evidence>
<dbReference type="SUPFAM" id="SSF47336">
    <property type="entry name" value="ACP-like"/>
    <property type="match status" value="1"/>
</dbReference>
<dbReference type="FunFam" id="3.30.300.30:FF:000010">
    <property type="entry name" value="Enterobactin synthetase component F"/>
    <property type="match status" value="1"/>
</dbReference>
<sequence>MRMSVSSTHSDGERMADGNQQREVRVSPLDGQEDAHDEHHALAFSREDIDRSLPERFARIVQRFPDRPAVKTDQQMLTYRELDQASNQVAHAILTQRDARPEPVILLLDYDILQLVALLGVLKAGKCYAFLSPSFPFAQLRTTVDDLQAPLIVTTQSHRALASELASHTTGIITCDALESSDVSEISLLTIPPDTVAQILYTSGSTGTSKGVLHTHRTVLHRIMTWTNRYHLCARDRWLYFGALGVGRSTIATLGTLLNGATLCFFDLRHQGFAQVATWLMNEKITIYHSLPTVFRRLLEMVTTPETFASIRLVILYAENVYKQDIQKFHHYFPPHGLLHIGLASTETNSISEYLVHYQTPLPRGHLVPVGYAAEDKEILLLDEQRQPVGGNQIGEIAVRSRYLSPGYWRDPDLTRQKFLPDPAGGDTRIYLTGDLGRMSPDGCLEYLGRKDFQVKIRGHRVVLTEIEATLHGLEGVNEAVVTAQQPETGDAYLVAYVVPAERPAPTVSDLRRALAATLPGYMLPACFMFLDALPLSPTGKVDRQALPAPDHRRPAVDVPYAAPRNATEQQLASIWADVLGLERVGIQDHFFDLGGDSIQAMRILAQVEHTIGTLLPTSVLLEAPTIARLATRLHADAPSSSWTCLVPIHADGSRPP</sequence>
<evidence type="ECO:0000313" key="8">
    <source>
        <dbReference type="Proteomes" id="UP000649604"/>
    </source>
</evidence>
<dbReference type="InterPro" id="IPR025110">
    <property type="entry name" value="AMP-bd_C"/>
</dbReference>
<feature type="non-terminal residue" evidence="7">
    <location>
        <position position="657"/>
    </location>
</feature>
<protein>
    <submittedName>
        <fullName evidence="7">AMP-binding protein</fullName>
    </submittedName>
</protein>
<reference evidence="7" key="1">
    <citation type="submission" date="2019-11" db="EMBL/GenBank/DDBJ databases">
        <title>Microbial mats filling the niche in hypersaline microbial mats.</title>
        <authorList>
            <person name="Wong H.L."/>
            <person name="Macleod F.I."/>
            <person name="White R.A. III"/>
            <person name="Burns B.P."/>
        </authorList>
    </citation>
    <scope>NUCLEOTIDE SEQUENCE</scope>
    <source>
        <strain evidence="7">Rbin_158</strain>
    </source>
</reference>
<comment type="cofactor">
    <cofactor evidence="1">
        <name>pantetheine 4'-phosphate</name>
        <dbReference type="ChEBI" id="CHEBI:47942"/>
    </cofactor>
</comment>
<evidence type="ECO:0000256" key="4">
    <source>
        <dbReference type="ARBA" id="ARBA00022553"/>
    </source>
</evidence>
<dbReference type="AlphaFoldDB" id="A0A9D5JS44"/>
<dbReference type="PROSITE" id="PS00455">
    <property type="entry name" value="AMP_BINDING"/>
    <property type="match status" value="1"/>
</dbReference>
<feature type="domain" description="Carrier" evidence="6">
    <location>
        <begin position="563"/>
        <end position="638"/>
    </location>
</feature>
<organism evidence="7 8">
    <name type="scientific">candidate division KSB3 bacterium</name>
    <dbReference type="NCBI Taxonomy" id="2044937"/>
    <lineage>
        <taxon>Bacteria</taxon>
        <taxon>candidate division KSB3</taxon>
    </lineage>
</organism>
<dbReference type="InterPro" id="IPR036736">
    <property type="entry name" value="ACP-like_sf"/>
</dbReference>
<dbReference type="GO" id="GO:0044550">
    <property type="term" value="P:secondary metabolite biosynthetic process"/>
    <property type="evidence" value="ECO:0007669"/>
    <property type="project" value="TreeGrafter"/>
</dbReference>
<comment type="similarity">
    <text evidence="2">Belongs to the ATP-dependent AMP-binding enzyme family.</text>
</comment>
<dbReference type="Gene3D" id="3.30.300.30">
    <property type="match status" value="1"/>
</dbReference>
<dbReference type="Pfam" id="PF00501">
    <property type="entry name" value="AMP-binding"/>
    <property type="match status" value="1"/>
</dbReference>
<evidence type="ECO:0000256" key="1">
    <source>
        <dbReference type="ARBA" id="ARBA00001957"/>
    </source>
</evidence>
<feature type="region of interest" description="Disordered" evidence="5">
    <location>
        <begin position="1"/>
        <end position="32"/>
    </location>
</feature>
<evidence type="ECO:0000256" key="2">
    <source>
        <dbReference type="ARBA" id="ARBA00006432"/>
    </source>
</evidence>
<dbReference type="InterPro" id="IPR042099">
    <property type="entry name" value="ANL_N_sf"/>
</dbReference>
<dbReference type="Proteomes" id="UP000649604">
    <property type="component" value="Unassembled WGS sequence"/>
</dbReference>
<evidence type="ECO:0000256" key="3">
    <source>
        <dbReference type="ARBA" id="ARBA00022450"/>
    </source>
</evidence>
<dbReference type="FunFam" id="1.10.1200.10:FF:000005">
    <property type="entry name" value="Nonribosomal peptide synthetase 1"/>
    <property type="match status" value="1"/>
</dbReference>
<dbReference type="Pfam" id="PF00550">
    <property type="entry name" value="PP-binding"/>
    <property type="match status" value="1"/>
</dbReference>
<dbReference type="GO" id="GO:0031177">
    <property type="term" value="F:phosphopantetheine binding"/>
    <property type="evidence" value="ECO:0007669"/>
    <property type="project" value="InterPro"/>
</dbReference>
<evidence type="ECO:0000256" key="5">
    <source>
        <dbReference type="SAM" id="MobiDB-lite"/>
    </source>
</evidence>
<dbReference type="InterPro" id="IPR020806">
    <property type="entry name" value="PKS_PP-bd"/>
</dbReference>
<dbReference type="InterPro" id="IPR029058">
    <property type="entry name" value="AB_hydrolase_fold"/>
</dbReference>
<dbReference type="SMART" id="SM00823">
    <property type="entry name" value="PKS_PP"/>
    <property type="match status" value="1"/>
</dbReference>
<comment type="caution">
    <text evidence="7">The sequence shown here is derived from an EMBL/GenBank/DDBJ whole genome shotgun (WGS) entry which is preliminary data.</text>
</comment>
<dbReference type="InterPro" id="IPR045851">
    <property type="entry name" value="AMP-bd_C_sf"/>
</dbReference>
<dbReference type="InterPro" id="IPR000873">
    <property type="entry name" value="AMP-dep_synth/lig_dom"/>
</dbReference>
<feature type="compositionally biased region" description="Basic and acidic residues" evidence="5">
    <location>
        <begin position="10"/>
        <end position="25"/>
    </location>
</feature>
<gene>
    <name evidence="7" type="ORF">GF339_01635</name>
</gene>
<dbReference type="InterPro" id="IPR006162">
    <property type="entry name" value="Ppantetheine_attach_site"/>
</dbReference>
<dbReference type="PANTHER" id="PTHR45527:SF1">
    <property type="entry name" value="FATTY ACID SYNTHASE"/>
    <property type="match status" value="1"/>
</dbReference>
<keyword evidence="3" id="KW-0596">Phosphopantetheine</keyword>
<dbReference type="Gene3D" id="3.40.50.1820">
    <property type="entry name" value="alpha/beta hydrolase"/>
    <property type="match status" value="1"/>
</dbReference>